<organism evidence="2 3">
    <name type="scientific">Lysobacter stagni</name>
    <dbReference type="NCBI Taxonomy" id="3045172"/>
    <lineage>
        <taxon>Bacteria</taxon>
        <taxon>Pseudomonadati</taxon>
        <taxon>Pseudomonadota</taxon>
        <taxon>Gammaproteobacteria</taxon>
        <taxon>Lysobacterales</taxon>
        <taxon>Lysobacteraceae</taxon>
        <taxon>Lysobacter</taxon>
    </lineage>
</organism>
<evidence type="ECO:0000313" key="3">
    <source>
        <dbReference type="Proteomes" id="UP001321580"/>
    </source>
</evidence>
<gene>
    <name evidence="2" type="ORF">QLQ15_08030</name>
</gene>
<keyword evidence="3" id="KW-1185">Reference proteome</keyword>
<feature type="signal peptide" evidence="1">
    <location>
        <begin position="1"/>
        <end position="29"/>
    </location>
</feature>
<dbReference type="Pfam" id="PF11218">
    <property type="entry name" value="DUF3011"/>
    <property type="match status" value="1"/>
</dbReference>
<keyword evidence="1" id="KW-0732">Signal</keyword>
<feature type="chain" id="PRO_5047295569" evidence="1">
    <location>
        <begin position="30"/>
        <end position="125"/>
    </location>
</feature>
<protein>
    <submittedName>
        <fullName evidence="2">DUF3011 domain-containing protein</fullName>
    </submittedName>
</protein>
<evidence type="ECO:0000313" key="2">
    <source>
        <dbReference type="EMBL" id="MDI9238862.1"/>
    </source>
</evidence>
<comment type="caution">
    <text evidence="2">The sequence shown here is derived from an EMBL/GenBank/DDBJ whole genome shotgun (WGS) entry which is preliminary data.</text>
</comment>
<evidence type="ECO:0000256" key="1">
    <source>
        <dbReference type="SAM" id="SignalP"/>
    </source>
</evidence>
<proteinExistence type="predicted"/>
<reference evidence="2 3" key="1">
    <citation type="submission" date="2023-05" db="EMBL/GenBank/DDBJ databases">
        <title>Lysobacter sp. strain LF1 Genome sequencing and assembly.</title>
        <authorList>
            <person name="Jung Y."/>
        </authorList>
    </citation>
    <scope>NUCLEOTIDE SEQUENCE [LARGE SCALE GENOMIC DNA]</scope>
    <source>
        <strain evidence="2 3">LF1</strain>
    </source>
</reference>
<dbReference type="Proteomes" id="UP001321580">
    <property type="component" value="Unassembled WGS sequence"/>
</dbReference>
<dbReference type="InterPro" id="IPR021381">
    <property type="entry name" value="DUF3011"/>
</dbReference>
<accession>A0ABT6XFD8</accession>
<name>A0ABT6XFD8_9GAMM</name>
<dbReference type="EMBL" id="JASGBI010000001">
    <property type="protein sequence ID" value="MDI9238862.1"/>
    <property type="molecule type" value="Genomic_DNA"/>
</dbReference>
<dbReference type="RefSeq" id="WP_283212300.1">
    <property type="nucleotide sequence ID" value="NZ_JASGBI010000001.1"/>
</dbReference>
<sequence>MTAPFKHASWGLSLALLLMGTGHSDAVQAGSSAQMRVGLTLVAPEEAQRPLPAPGELDFPASPHAVLCDSQNRGYRECRTPFRGPVKLARETAATRCVENRNWGWHEGAVWVDDGCGAVFMREDS</sequence>